<dbReference type="GO" id="GO:0005739">
    <property type="term" value="C:mitochondrion"/>
    <property type="evidence" value="ECO:0007669"/>
    <property type="project" value="TreeGrafter"/>
</dbReference>
<organism evidence="3 4">
    <name type="scientific">Artemisia annua</name>
    <name type="common">Sweet wormwood</name>
    <dbReference type="NCBI Taxonomy" id="35608"/>
    <lineage>
        <taxon>Eukaryota</taxon>
        <taxon>Viridiplantae</taxon>
        <taxon>Streptophyta</taxon>
        <taxon>Embryophyta</taxon>
        <taxon>Tracheophyta</taxon>
        <taxon>Spermatophyta</taxon>
        <taxon>Magnoliopsida</taxon>
        <taxon>eudicotyledons</taxon>
        <taxon>Gunneridae</taxon>
        <taxon>Pentapetalae</taxon>
        <taxon>asterids</taxon>
        <taxon>campanulids</taxon>
        <taxon>Asterales</taxon>
        <taxon>Asteraceae</taxon>
        <taxon>Asteroideae</taxon>
        <taxon>Anthemideae</taxon>
        <taxon>Artemisiinae</taxon>
        <taxon>Artemisia</taxon>
    </lineage>
</organism>
<evidence type="ECO:0000256" key="2">
    <source>
        <dbReference type="ARBA" id="ARBA00022679"/>
    </source>
</evidence>
<name>A0A2U1KHN4_ARTAN</name>
<evidence type="ECO:0000313" key="3">
    <source>
        <dbReference type="EMBL" id="PWA36299.1"/>
    </source>
</evidence>
<dbReference type="PANTHER" id="PTHR11712">
    <property type="entry name" value="POLYKETIDE SYNTHASE-RELATED"/>
    <property type="match status" value="1"/>
</dbReference>
<keyword evidence="4" id="KW-1185">Reference proteome</keyword>
<dbReference type="Proteomes" id="UP000245207">
    <property type="component" value="Unassembled WGS sequence"/>
</dbReference>
<dbReference type="InterPro" id="IPR016039">
    <property type="entry name" value="Thiolase-like"/>
</dbReference>
<gene>
    <name evidence="3" type="ORF">CTI12_AA601220</name>
</gene>
<dbReference type="GO" id="GO:0004315">
    <property type="term" value="F:3-oxoacyl-[acyl-carrier-protein] synthase activity"/>
    <property type="evidence" value="ECO:0007669"/>
    <property type="project" value="UniProtKB-EC"/>
</dbReference>
<dbReference type="GO" id="GO:0006633">
    <property type="term" value="P:fatty acid biosynthetic process"/>
    <property type="evidence" value="ECO:0007669"/>
    <property type="project" value="TreeGrafter"/>
</dbReference>
<dbReference type="AlphaFoldDB" id="A0A2U1KHN4"/>
<accession>A0A2U1KHN4</accession>
<evidence type="ECO:0000256" key="1">
    <source>
        <dbReference type="ARBA" id="ARBA00013191"/>
    </source>
</evidence>
<keyword evidence="2" id="KW-0808">Transferase</keyword>
<dbReference type="InterPro" id="IPR000794">
    <property type="entry name" value="Beta-ketoacyl_synthase"/>
</dbReference>
<sequence>MEAQPHLQLRPPSVSAWMVITSVELVSVSGNEVGIFNEKLLARESGISFIDRFDASKLTTRFAGQIRGFKSDGYIDSKTDQ</sequence>
<dbReference type="EC" id="2.3.1.41" evidence="1"/>
<proteinExistence type="predicted"/>
<dbReference type="STRING" id="35608.A0A2U1KHN4"/>
<dbReference type="OrthoDB" id="907249at2759"/>
<protein>
    <recommendedName>
        <fullName evidence="1">beta-ketoacyl-[acyl-carrier-protein] synthase I</fullName>
        <ecNumber evidence="1">2.3.1.41</ecNumber>
    </recommendedName>
</protein>
<dbReference type="EMBL" id="PKPP01018384">
    <property type="protein sequence ID" value="PWA36299.1"/>
    <property type="molecule type" value="Genomic_DNA"/>
</dbReference>
<evidence type="ECO:0000313" key="4">
    <source>
        <dbReference type="Proteomes" id="UP000245207"/>
    </source>
</evidence>
<reference evidence="3 4" key="1">
    <citation type="journal article" date="2018" name="Mol. Plant">
        <title>The genome of Artemisia annua provides insight into the evolution of Asteraceae family and artemisinin biosynthesis.</title>
        <authorList>
            <person name="Shen Q."/>
            <person name="Zhang L."/>
            <person name="Liao Z."/>
            <person name="Wang S."/>
            <person name="Yan T."/>
            <person name="Shi P."/>
            <person name="Liu M."/>
            <person name="Fu X."/>
            <person name="Pan Q."/>
            <person name="Wang Y."/>
            <person name="Lv Z."/>
            <person name="Lu X."/>
            <person name="Zhang F."/>
            <person name="Jiang W."/>
            <person name="Ma Y."/>
            <person name="Chen M."/>
            <person name="Hao X."/>
            <person name="Li L."/>
            <person name="Tang Y."/>
            <person name="Lv G."/>
            <person name="Zhou Y."/>
            <person name="Sun X."/>
            <person name="Brodelius P.E."/>
            <person name="Rose J.K.C."/>
            <person name="Tang K."/>
        </authorList>
    </citation>
    <scope>NUCLEOTIDE SEQUENCE [LARGE SCALE GENOMIC DNA]</scope>
    <source>
        <strain evidence="4">cv. Huhao1</strain>
        <tissue evidence="3">Leaf</tissue>
    </source>
</reference>
<dbReference type="PANTHER" id="PTHR11712:SF336">
    <property type="entry name" value="3-OXOACYL-[ACYL-CARRIER-PROTEIN] SYNTHASE, MITOCHONDRIAL"/>
    <property type="match status" value="1"/>
</dbReference>
<comment type="caution">
    <text evidence="3">The sequence shown here is derived from an EMBL/GenBank/DDBJ whole genome shotgun (WGS) entry which is preliminary data.</text>
</comment>
<dbReference type="Gene3D" id="3.40.47.10">
    <property type="match status" value="1"/>
</dbReference>